<evidence type="ECO:0000313" key="2">
    <source>
        <dbReference type="EMBL" id="WFD35778.1"/>
    </source>
</evidence>
<keyword evidence="1" id="KW-0812">Transmembrane</keyword>
<dbReference type="EMBL" id="CP119879">
    <property type="protein sequence ID" value="WFD35778.1"/>
    <property type="molecule type" value="Genomic_DNA"/>
</dbReference>
<keyword evidence="1" id="KW-1133">Transmembrane helix</keyword>
<reference evidence="2" key="1">
    <citation type="submission" date="2023-03" db="EMBL/GenBank/DDBJ databases">
        <title>Mating type loci evolution in Malassezia.</title>
        <authorList>
            <person name="Coelho M.A."/>
        </authorList>
    </citation>
    <scope>NUCLEOTIDE SEQUENCE</scope>
    <source>
        <strain evidence="2">CBS 11721</strain>
    </source>
</reference>
<sequence length="372" mass="41504">MSYDYQVGQVSNAQQQPYLTSTSDRSMKELPPILHAGPQQPAPLSDDSFQRPYEQYNGISTQHSNNTQVFNDASATEDRGLLNNYDESRTAPATQYNNVPAPLPTQDRKGIWTYDDRRAFQRRSFFARLFRVLAFIFTYGIWMAIVAILLVFLFVRPPNLGLKDPELPSLDSVSYDNGKLMFDVNITAQISNPNDVPISVKEFKARLYDRTNRRTSIGNCTLEDNFKIHANANTTVHLPCAVTYNTAEDPNLSVLTDLACRCGFIKNSTKRQIELVVDTDLKIVFIAFYIPLHIQPTVSFDCPISLNILRGILGSNADGILGQFTCGVGTTGNSRRSLPAPDMMSIQDSLVQQYARSILSSVMGGGNNHNDL</sequence>
<keyword evidence="1" id="KW-0472">Membrane</keyword>
<dbReference type="Gene3D" id="2.60.40.1820">
    <property type="match status" value="1"/>
</dbReference>
<keyword evidence="3" id="KW-1185">Reference proteome</keyword>
<feature type="transmembrane region" description="Helical" evidence="1">
    <location>
        <begin position="132"/>
        <end position="155"/>
    </location>
</feature>
<evidence type="ECO:0008006" key="4">
    <source>
        <dbReference type="Google" id="ProtNLM"/>
    </source>
</evidence>
<proteinExistence type="predicted"/>
<accession>A0AAF0ERU2</accession>
<organism evidence="2 3">
    <name type="scientific">Malassezia cuniculi</name>
    <dbReference type="NCBI Taxonomy" id="948313"/>
    <lineage>
        <taxon>Eukaryota</taxon>
        <taxon>Fungi</taxon>
        <taxon>Dikarya</taxon>
        <taxon>Basidiomycota</taxon>
        <taxon>Ustilaginomycotina</taxon>
        <taxon>Malasseziomycetes</taxon>
        <taxon>Malasseziales</taxon>
        <taxon>Malasseziaceae</taxon>
        <taxon>Malassezia</taxon>
    </lineage>
</organism>
<gene>
    <name evidence="2" type="ORF">MCUN1_002640</name>
</gene>
<dbReference type="AlphaFoldDB" id="A0AAF0ERU2"/>
<name>A0AAF0ERU2_9BASI</name>
<dbReference type="SUPFAM" id="SSF117070">
    <property type="entry name" value="LEA14-like"/>
    <property type="match status" value="1"/>
</dbReference>
<evidence type="ECO:0000256" key="1">
    <source>
        <dbReference type="SAM" id="Phobius"/>
    </source>
</evidence>
<dbReference type="Proteomes" id="UP001219933">
    <property type="component" value="Chromosome 3"/>
</dbReference>
<protein>
    <recommendedName>
        <fullName evidence="4">Late embryogenesis abundant protein LEA-2 subgroup domain-containing protein</fullName>
    </recommendedName>
</protein>
<evidence type="ECO:0000313" key="3">
    <source>
        <dbReference type="Proteomes" id="UP001219933"/>
    </source>
</evidence>